<reference evidence="2 3" key="1">
    <citation type="submission" date="2018-05" db="EMBL/GenBank/DDBJ databases">
        <title>Genome sequencing and assembly of the regulated plant pathogen Lachnellula willkommii and related sister species for the development of diagnostic species identification markers.</title>
        <authorList>
            <person name="Giroux E."/>
            <person name="Bilodeau G."/>
        </authorList>
    </citation>
    <scope>NUCLEOTIDE SEQUENCE [LARGE SCALE GENOMIC DNA]</scope>
    <source>
        <strain evidence="2 3">CBS 185.66</strain>
    </source>
</reference>
<evidence type="ECO:0000313" key="2">
    <source>
        <dbReference type="EMBL" id="TVY22783.1"/>
    </source>
</evidence>
<dbReference type="EMBL" id="QGMH01000229">
    <property type="protein sequence ID" value="TVY22783.1"/>
    <property type="molecule type" value="Genomic_DNA"/>
</dbReference>
<organism evidence="2 3">
    <name type="scientific">Lachnellula hyalina</name>
    <dbReference type="NCBI Taxonomy" id="1316788"/>
    <lineage>
        <taxon>Eukaryota</taxon>
        <taxon>Fungi</taxon>
        <taxon>Dikarya</taxon>
        <taxon>Ascomycota</taxon>
        <taxon>Pezizomycotina</taxon>
        <taxon>Leotiomycetes</taxon>
        <taxon>Helotiales</taxon>
        <taxon>Lachnaceae</taxon>
        <taxon>Lachnellula</taxon>
    </lineage>
</organism>
<feature type="compositionally biased region" description="Basic residues" evidence="1">
    <location>
        <begin position="90"/>
        <end position="99"/>
    </location>
</feature>
<feature type="region of interest" description="Disordered" evidence="1">
    <location>
        <begin position="56"/>
        <end position="114"/>
    </location>
</feature>
<comment type="caution">
    <text evidence="2">The sequence shown here is derived from an EMBL/GenBank/DDBJ whole genome shotgun (WGS) entry which is preliminary data.</text>
</comment>
<dbReference type="AlphaFoldDB" id="A0A8H8QU19"/>
<dbReference type="GeneID" id="41989155"/>
<gene>
    <name evidence="2" type="ORF">LHYA1_G008957</name>
</gene>
<feature type="compositionally biased region" description="Acidic residues" evidence="1">
    <location>
        <begin position="102"/>
        <end position="114"/>
    </location>
</feature>
<sequence length="114" mass="12324">MSTAPARWTDGEKYSFLLQALKQFGGDRAPDYKKINLTGRTERAMGHQWAAIKKEMSTIGEDGGFAEGSGPKTPSKRGAGKKIDGETPGKKPKVVKKKAPVVEEDEEQAEDASS</sequence>
<proteinExistence type="predicted"/>
<evidence type="ECO:0000256" key="1">
    <source>
        <dbReference type="SAM" id="MobiDB-lite"/>
    </source>
</evidence>
<dbReference type="RefSeq" id="XP_031001571.1">
    <property type="nucleotide sequence ID" value="XM_031153874.1"/>
</dbReference>
<name>A0A8H8QU19_9HELO</name>
<protein>
    <recommendedName>
        <fullName evidence="4">Myb-like domain-containing protein</fullName>
    </recommendedName>
</protein>
<evidence type="ECO:0008006" key="4">
    <source>
        <dbReference type="Google" id="ProtNLM"/>
    </source>
</evidence>
<keyword evidence="3" id="KW-1185">Reference proteome</keyword>
<evidence type="ECO:0000313" key="3">
    <source>
        <dbReference type="Proteomes" id="UP000431533"/>
    </source>
</evidence>
<dbReference type="OrthoDB" id="4848529at2759"/>
<accession>A0A8H8QU19</accession>
<dbReference type="Proteomes" id="UP000431533">
    <property type="component" value="Unassembled WGS sequence"/>
</dbReference>